<dbReference type="Proteomes" id="UP001595712">
    <property type="component" value="Unassembled WGS sequence"/>
</dbReference>
<dbReference type="RefSeq" id="WP_387968985.1">
    <property type="nucleotide sequence ID" value="NZ_JBHRWO010000002.1"/>
</dbReference>
<name>A0ABV7PTQ7_9ACTN</name>
<reference evidence="3" key="1">
    <citation type="journal article" date="2019" name="Int. J. Syst. Evol. Microbiol.">
        <title>The Global Catalogue of Microorganisms (GCM) 10K type strain sequencing project: providing services to taxonomists for standard genome sequencing and annotation.</title>
        <authorList>
            <consortium name="The Broad Institute Genomics Platform"/>
            <consortium name="The Broad Institute Genome Sequencing Center for Infectious Disease"/>
            <person name="Wu L."/>
            <person name="Ma J."/>
        </authorList>
    </citation>
    <scope>NUCLEOTIDE SEQUENCE [LARGE SCALE GENOMIC DNA]</scope>
    <source>
        <strain evidence="3">CGMCC 4.7396</strain>
    </source>
</reference>
<comment type="caution">
    <text evidence="2">The sequence shown here is derived from an EMBL/GenBank/DDBJ whole genome shotgun (WGS) entry which is preliminary data.</text>
</comment>
<proteinExistence type="predicted"/>
<feature type="chain" id="PRO_5046988496" evidence="1">
    <location>
        <begin position="30"/>
        <end position="149"/>
    </location>
</feature>
<protein>
    <submittedName>
        <fullName evidence="2">Peptidase inhibitor family I36 protein</fullName>
    </submittedName>
</protein>
<dbReference type="Pfam" id="PF03995">
    <property type="entry name" value="Inhibitor_I36"/>
    <property type="match status" value="1"/>
</dbReference>
<evidence type="ECO:0000313" key="3">
    <source>
        <dbReference type="Proteomes" id="UP001595712"/>
    </source>
</evidence>
<feature type="signal peptide" evidence="1">
    <location>
        <begin position="1"/>
        <end position="29"/>
    </location>
</feature>
<evidence type="ECO:0000313" key="2">
    <source>
        <dbReference type="EMBL" id="MFC3490957.1"/>
    </source>
</evidence>
<keyword evidence="3" id="KW-1185">Reference proteome</keyword>
<organism evidence="2 3">
    <name type="scientific">Glycomyces rhizosphaerae</name>
    <dbReference type="NCBI Taxonomy" id="2054422"/>
    <lineage>
        <taxon>Bacteria</taxon>
        <taxon>Bacillati</taxon>
        <taxon>Actinomycetota</taxon>
        <taxon>Actinomycetes</taxon>
        <taxon>Glycomycetales</taxon>
        <taxon>Glycomycetaceae</taxon>
        <taxon>Glycomyces</taxon>
    </lineage>
</organism>
<sequence>MSRKFMAAMAAAGTVALMATGITAGTTSAAPTGTAESWDDCPRGHICMWDKPGFNGEKILDWRPQRRGGAVYNFPDSTAYRANSIRNNSDFHVRLSNEYNNMGVGHVSVCAWKSSSDLRWIGFGNATRSVATVFQCGPMPVRPYPTMST</sequence>
<accession>A0ABV7PTQ7</accession>
<evidence type="ECO:0000256" key="1">
    <source>
        <dbReference type="SAM" id="SignalP"/>
    </source>
</evidence>
<dbReference type="EMBL" id="JBHRWO010000002">
    <property type="protein sequence ID" value="MFC3490957.1"/>
    <property type="molecule type" value="Genomic_DNA"/>
</dbReference>
<gene>
    <name evidence="2" type="ORF">ACFO8M_00440</name>
</gene>
<keyword evidence="1" id="KW-0732">Signal</keyword>